<organism evidence="2 3">
    <name type="scientific">Macleaya cordata</name>
    <name type="common">Five-seeded plume-poppy</name>
    <name type="synonym">Bocconia cordata</name>
    <dbReference type="NCBI Taxonomy" id="56857"/>
    <lineage>
        <taxon>Eukaryota</taxon>
        <taxon>Viridiplantae</taxon>
        <taxon>Streptophyta</taxon>
        <taxon>Embryophyta</taxon>
        <taxon>Tracheophyta</taxon>
        <taxon>Spermatophyta</taxon>
        <taxon>Magnoliopsida</taxon>
        <taxon>Ranunculales</taxon>
        <taxon>Papaveraceae</taxon>
        <taxon>Papaveroideae</taxon>
        <taxon>Macleaya</taxon>
    </lineage>
</organism>
<dbReference type="Pfam" id="PF00190">
    <property type="entry name" value="Cupin_1"/>
    <property type="match status" value="1"/>
</dbReference>
<dbReference type="SUPFAM" id="SSF51182">
    <property type="entry name" value="RmlC-like cupins"/>
    <property type="match status" value="1"/>
</dbReference>
<dbReference type="OMA" id="HLGVITI"/>
<evidence type="ECO:0000313" key="3">
    <source>
        <dbReference type="Proteomes" id="UP000195402"/>
    </source>
</evidence>
<comment type="caution">
    <text evidence="2">The sequence shown here is derived from an EMBL/GenBank/DDBJ whole genome shotgun (WGS) entry which is preliminary data.</text>
</comment>
<dbReference type="AlphaFoldDB" id="A0A200RDR9"/>
<proteinExistence type="predicted"/>
<reference evidence="2 3" key="1">
    <citation type="journal article" date="2017" name="Mol. Plant">
        <title>The Genome of Medicinal Plant Macleaya cordata Provides New Insights into Benzylisoquinoline Alkaloids Metabolism.</title>
        <authorList>
            <person name="Liu X."/>
            <person name="Liu Y."/>
            <person name="Huang P."/>
            <person name="Ma Y."/>
            <person name="Qing Z."/>
            <person name="Tang Q."/>
            <person name="Cao H."/>
            <person name="Cheng P."/>
            <person name="Zheng Y."/>
            <person name="Yuan Z."/>
            <person name="Zhou Y."/>
            <person name="Liu J."/>
            <person name="Tang Z."/>
            <person name="Zhuo Y."/>
            <person name="Zhang Y."/>
            <person name="Yu L."/>
            <person name="Huang J."/>
            <person name="Yang P."/>
            <person name="Peng Q."/>
            <person name="Zhang J."/>
            <person name="Jiang W."/>
            <person name="Zhang Z."/>
            <person name="Lin K."/>
            <person name="Ro D.K."/>
            <person name="Chen X."/>
            <person name="Xiong X."/>
            <person name="Shang Y."/>
            <person name="Huang S."/>
            <person name="Zeng J."/>
        </authorList>
    </citation>
    <scope>NUCLEOTIDE SEQUENCE [LARGE SCALE GENOMIC DNA]</scope>
    <source>
        <strain evidence="3">cv. BLH2017</strain>
        <tissue evidence="2">Root</tissue>
    </source>
</reference>
<dbReference type="Gene3D" id="2.60.120.10">
    <property type="entry name" value="Jelly Rolls"/>
    <property type="match status" value="1"/>
</dbReference>
<feature type="domain" description="Cupin type-1" evidence="1">
    <location>
        <begin position="14"/>
        <end position="59"/>
    </location>
</feature>
<evidence type="ECO:0000313" key="2">
    <source>
        <dbReference type="EMBL" id="OVA20846.1"/>
    </source>
</evidence>
<dbReference type="InterPro" id="IPR014710">
    <property type="entry name" value="RmlC-like_jellyroll"/>
</dbReference>
<dbReference type="InterPro" id="IPR006045">
    <property type="entry name" value="Cupin_1"/>
</dbReference>
<dbReference type="Proteomes" id="UP000195402">
    <property type="component" value="Unassembled WGS sequence"/>
</dbReference>
<protein>
    <recommendedName>
        <fullName evidence="1">Cupin type-1 domain-containing protein</fullName>
    </recommendedName>
</protein>
<keyword evidence="3" id="KW-1185">Reference proteome</keyword>
<accession>A0A200RDR9</accession>
<sequence>MLWLRHLQPRQPSNHQVAIAALSSQHLGVITIANAIFGSNPGISAEVLTKAFQVDKKIVEYLQAKF</sequence>
<evidence type="ECO:0000259" key="1">
    <source>
        <dbReference type="Pfam" id="PF00190"/>
    </source>
</evidence>
<dbReference type="FunCoup" id="A0A200RDR9">
    <property type="interactions" value="3"/>
</dbReference>
<dbReference type="EMBL" id="MVGT01000037">
    <property type="protein sequence ID" value="OVA20846.1"/>
    <property type="molecule type" value="Genomic_DNA"/>
</dbReference>
<name>A0A200RDR9_MACCD</name>
<dbReference type="STRING" id="56857.A0A200RDR9"/>
<dbReference type="InterPro" id="IPR011051">
    <property type="entry name" value="RmlC_Cupin_sf"/>
</dbReference>
<dbReference type="InParanoid" id="A0A200RDR9"/>
<dbReference type="OrthoDB" id="1935583at2759"/>
<gene>
    <name evidence="2" type="ORF">BVC80_8909g15</name>
</gene>
<dbReference type="PANTHER" id="PTHR31238">
    <property type="entry name" value="GERMIN-LIKE PROTEIN SUBFAMILY 3 MEMBER 3"/>
    <property type="match status" value="1"/>
</dbReference>